<organism evidence="1 2">
    <name type="scientific">Erwinia phage Era103</name>
    <dbReference type="NCBI Taxonomy" id="418443"/>
    <lineage>
        <taxon>Viruses</taxon>
        <taxon>Duplodnaviria</taxon>
        <taxon>Heunggongvirae</taxon>
        <taxon>Uroviricota</taxon>
        <taxon>Caudoviricetes</taxon>
        <taxon>Autographivirales</taxon>
        <taxon>Autosignataviridae</taxon>
        <taxon>Molineuxvirinae</taxon>
        <taxon>Eracentumvirus</taxon>
        <taxon>Eracentumvirus era103</taxon>
    </lineage>
</organism>
<gene>
    <name evidence="1" type="ORF">Era103g12</name>
</gene>
<reference evidence="1 2" key="2">
    <citation type="journal article" date="1986" name="Appl. Environ. Microbiol.">
        <title>Cloning and Expression in Escherichia coli of the Polysaccharide Depolymerase Associated with Bacteriophage-Infected Erwinia amylovora.</title>
        <authorList>
            <person name="Vandenbergh P.A."/>
            <person name="Cole R.L."/>
        </authorList>
    </citation>
    <scope>NUCLEOTIDE SEQUENCE [LARGE SCALE GENOMIC DNA]</scope>
</reference>
<dbReference type="GeneID" id="4818386"/>
<keyword evidence="1" id="KW-0540">Nuclease</keyword>
<dbReference type="Proteomes" id="UP000001571">
    <property type="component" value="Segment"/>
</dbReference>
<dbReference type="SUPFAM" id="SSF54060">
    <property type="entry name" value="His-Me finger endonucleases"/>
    <property type="match status" value="1"/>
</dbReference>
<name>A2I7Y0_9CAUD</name>
<dbReference type="RefSeq" id="YP_001039643.1">
    <property type="nucleotide sequence ID" value="NC_009014.1"/>
</dbReference>
<keyword evidence="1" id="KW-0255">Endonuclease</keyword>
<keyword evidence="1" id="KW-0378">Hydrolase</keyword>
<proteinExistence type="predicted"/>
<dbReference type="EMBL" id="EF160123">
    <property type="protein sequence ID" value="ABM63402.1"/>
    <property type="molecule type" value="Genomic_DNA"/>
</dbReference>
<accession>A2I7Y0</accession>
<reference evidence="1 2" key="1">
    <citation type="journal article" date="1985" name="Appl. Environ. Microbiol.">
        <title>Partial Purification and Characterization of a Polysaccharide Depolymerase Associated with Phage-Infected Erwinia amylovora.</title>
        <authorList>
            <person name="Vandenbergh P.A."/>
            <person name="Wright A.M."/>
            <person name="Vidaver A.K."/>
        </authorList>
    </citation>
    <scope>NUCLEOTIDE SEQUENCE [LARGE SCALE GENOMIC DNA]</scope>
</reference>
<evidence type="ECO:0000313" key="2">
    <source>
        <dbReference type="Proteomes" id="UP000001571"/>
    </source>
</evidence>
<sequence>MENIEAIELSGYSINKNLTITNKAGAVMRFQEASGYPTVGLTVLGERKRFLVHRLFASKFVPNPGNHPVVNHIDYDTFNFNPSNLEWTTIKSNVEHSKANIIAALCKVKLVLMDAEGGLHKIYNLREWCKTNNYPYSSLAMLSNGHRKQWKGWTLVSKSHT</sequence>
<dbReference type="InterPro" id="IPR044925">
    <property type="entry name" value="His-Me_finger_sf"/>
</dbReference>
<dbReference type="GO" id="GO:0004519">
    <property type="term" value="F:endonuclease activity"/>
    <property type="evidence" value="ECO:0007669"/>
    <property type="project" value="UniProtKB-KW"/>
</dbReference>
<evidence type="ECO:0000313" key="1">
    <source>
        <dbReference type="EMBL" id="ABM63402.1"/>
    </source>
</evidence>
<dbReference type="OrthoDB" id="21336at10239"/>
<dbReference type="Gene3D" id="3.90.75.20">
    <property type="match status" value="1"/>
</dbReference>
<dbReference type="KEGG" id="vg:4818386"/>
<protein>
    <submittedName>
        <fullName evidence="1">G+ HNH endonucleases-like protein</fullName>
    </submittedName>
</protein>
<keyword evidence="2" id="KW-1185">Reference proteome</keyword>